<reference evidence="1 2" key="1">
    <citation type="submission" date="2021-01" db="EMBL/GenBank/DDBJ databases">
        <title>Whole genome shotgun sequence of Actinoplanes durhamensis NBRC 14914.</title>
        <authorList>
            <person name="Komaki H."/>
            <person name="Tamura T."/>
        </authorList>
    </citation>
    <scope>NUCLEOTIDE SEQUENCE [LARGE SCALE GENOMIC DNA]</scope>
    <source>
        <strain evidence="1 2">NBRC 14914</strain>
    </source>
</reference>
<evidence type="ECO:0000313" key="2">
    <source>
        <dbReference type="Proteomes" id="UP000637628"/>
    </source>
</evidence>
<accession>A0ABQ3ZDM8</accession>
<dbReference type="Proteomes" id="UP000637628">
    <property type="component" value="Unassembled WGS sequence"/>
</dbReference>
<gene>
    <name evidence="1" type="ORF">Adu01nite_92810</name>
</gene>
<proteinExistence type="predicted"/>
<evidence type="ECO:0000313" key="1">
    <source>
        <dbReference type="EMBL" id="GIE07931.1"/>
    </source>
</evidence>
<protein>
    <submittedName>
        <fullName evidence="1">Uncharacterized protein</fullName>
    </submittedName>
</protein>
<comment type="caution">
    <text evidence="1">The sequence shown here is derived from an EMBL/GenBank/DDBJ whole genome shotgun (WGS) entry which is preliminary data.</text>
</comment>
<dbReference type="RefSeq" id="WP_203735765.1">
    <property type="nucleotide sequence ID" value="NZ_BAAATX010000054.1"/>
</dbReference>
<keyword evidence="2" id="KW-1185">Reference proteome</keyword>
<sequence length="199" mass="21528">MAVSWCFDGDDLLCGVGASWAEFALANDGDGCVPPLLGQGLDAFVSSPELVVVWQTIFDLTRRDHGRPLTLTYRCDAPGERRLIRATVTGDAYHQVEIVSSVSRRGPRPPIPLLDPAPAVRRSGEMVRMCAWCARVDADGWVDVEEACRRLGLLESEAALLPGVTHGICDDCRGTLIGDLDLPPGLDPHHRHHIISSAG</sequence>
<organism evidence="1 2">
    <name type="scientific">Paractinoplanes durhamensis</name>
    <dbReference type="NCBI Taxonomy" id="113563"/>
    <lineage>
        <taxon>Bacteria</taxon>
        <taxon>Bacillati</taxon>
        <taxon>Actinomycetota</taxon>
        <taxon>Actinomycetes</taxon>
        <taxon>Micromonosporales</taxon>
        <taxon>Micromonosporaceae</taxon>
        <taxon>Paractinoplanes</taxon>
    </lineage>
</organism>
<dbReference type="EMBL" id="BOML01000094">
    <property type="protein sequence ID" value="GIE07931.1"/>
    <property type="molecule type" value="Genomic_DNA"/>
</dbReference>
<name>A0ABQ3ZDM8_9ACTN</name>